<keyword evidence="7" id="KW-0032">Aminotransferase</keyword>
<comment type="similarity">
    <text evidence="1">In the C-terminal section; belongs to the class-I pyridoxal-phosphate-dependent aminotransferase family.</text>
</comment>
<sequence length="484" mass="53335">MKTGIRAPGLGARQIYETLRDQIADGVFGVDGPLPSSRSLALELGVSRTTVTVAYDQLLAEGFIEVRQGARPHVARGSLRRPASERAPRPRRTALLSDYGKRLRGVPPVMVADPRPLIADFRYGDLAPSDFPAAAWRRAINAAMAQRADRLGYDDPRGATRLRTALQGYLWRARGLRCDLDQIVIVNGSQQGLDLCARLLLDPADRFVVEEPGYAMARHIFASTGASPVPIKVDDDGLMVDALADVAARLVYVTPSHQFPLGSVMAVARRRQLLAWAGRTRAYIVEDDYDSEFRYDIAPVPPLHTLDAHGNVIYLGTVSKTLSPTLRIGYLVVPHELQASFAMAKQLSDRHSAVLEQAALASVIESGLYESHIRKMRRLHRERRETLLAALRLKFGDRVVIAGADAGLHVVVRFTDLPRRMTSDLIDAARHAGIGIHAVSELYATSARPDRVTLIMGYAALDRVRIERGIHILADVVQRLLAQR</sequence>
<dbReference type="CDD" id="cd07377">
    <property type="entry name" value="WHTH_GntR"/>
    <property type="match status" value="1"/>
</dbReference>
<keyword evidence="2" id="KW-0663">Pyridoxal phosphate</keyword>
<dbReference type="Proteomes" id="UP000682843">
    <property type="component" value="Chromosome"/>
</dbReference>
<dbReference type="PRINTS" id="PR00035">
    <property type="entry name" value="HTHGNTR"/>
</dbReference>
<evidence type="ECO:0000313" key="8">
    <source>
        <dbReference type="Proteomes" id="UP000682843"/>
    </source>
</evidence>
<evidence type="ECO:0000256" key="5">
    <source>
        <dbReference type="ARBA" id="ARBA00023163"/>
    </source>
</evidence>
<dbReference type="InterPro" id="IPR015424">
    <property type="entry name" value="PyrdxlP-dep_Trfase"/>
</dbReference>
<dbReference type="Gene3D" id="3.40.640.10">
    <property type="entry name" value="Type I PLP-dependent aspartate aminotransferase-like (Major domain)"/>
    <property type="match status" value="1"/>
</dbReference>
<evidence type="ECO:0000313" key="7">
    <source>
        <dbReference type="EMBL" id="QUS42406.1"/>
    </source>
</evidence>
<evidence type="ECO:0000256" key="1">
    <source>
        <dbReference type="ARBA" id="ARBA00005384"/>
    </source>
</evidence>
<dbReference type="InterPro" id="IPR036388">
    <property type="entry name" value="WH-like_DNA-bd_sf"/>
</dbReference>
<keyword evidence="3" id="KW-0805">Transcription regulation</keyword>
<dbReference type="GO" id="GO:0008483">
    <property type="term" value="F:transaminase activity"/>
    <property type="evidence" value="ECO:0007669"/>
    <property type="project" value="UniProtKB-KW"/>
</dbReference>
<evidence type="ECO:0000256" key="3">
    <source>
        <dbReference type="ARBA" id="ARBA00023015"/>
    </source>
</evidence>
<reference evidence="7 8" key="1">
    <citation type="submission" date="2019-02" db="EMBL/GenBank/DDBJ databases">
        <title>Emended description of the genus Rhodopseudomonas and description of Rhodopseudomonas albus sp. nov., a non-phototrophic, heavy-metal-tolerant bacterium isolated from garden soil.</title>
        <authorList>
            <person name="Bao Z."/>
            <person name="Cao W.W."/>
            <person name="Sato Y."/>
            <person name="Nishizawa T."/>
            <person name="Zhao J."/>
            <person name="Guo Y."/>
            <person name="Ohta H."/>
        </authorList>
    </citation>
    <scope>NUCLEOTIDE SEQUENCE [LARGE SCALE GENOMIC DNA]</scope>
    <source>
        <strain evidence="7 8">SK50-23</strain>
    </source>
</reference>
<keyword evidence="5" id="KW-0804">Transcription</keyword>
<dbReference type="CDD" id="cd00609">
    <property type="entry name" value="AAT_like"/>
    <property type="match status" value="1"/>
</dbReference>
<name>A0ABX8AF58_9BRAD</name>
<dbReference type="InterPro" id="IPR051446">
    <property type="entry name" value="HTH_trans_reg/aminotransferase"/>
</dbReference>
<dbReference type="InterPro" id="IPR015421">
    <property type="entry name" value="PyrdxlP-dep_Trfase_major"/>
</dbReference>
<organism evidence="7 8">
    <name type="scientific">Tardiphaga alba</name>
    <dbReference type="NCBI Taxonomy" id="340268"/>
    <lineage>
        <taxon>Bacteria</taxon>
        <taxon>Pseudomonadati</taxon>
        <taxon>Pseudomonadota</taxon>
        <taxon>Alphaproteobacteria</taxon>
        <taxon>Hyphomicrobiales</taxon>
        <taxon>Nitrobacteraceae</taxon>
        <taxon>Tardiphaga</taxon>
    </lineage>
</organism>
<dbReference type="Pfam" id="PF00392">
    <property type="entry name" value="GntR"/>
    <property type="match status" value="1"/>
</dbReference>
<dbReference type="PROSITE" id="PS50949">
    <property type="entry name" value="HTH_GNTR"/>
    <property type="match status" value="1"/>
</dbReference>
<keyword evidence="7" id="KW-0808">Transferase</keyword>
<feature type="domain" description="HTH gntR-type" evidence="6">
    <location>
        <begin position="9"/>
        <end position="77"/>
    </location>
</feature>
<accession>A0ABX8AF58</accession>
<dbReference type="Pfam" id="PF00155">
    <property type="entry name" value="Aminotran_1_2"/>
    <property type="match status" value="1"/>
</dbReference>
<dbReference type="InterPro" id="IPR000524">
    <property type="entry name" value="Tscrpt_reg_HTH_GntR"/>
</dbReference>
<dbReference type="PANTHER" id="PTHR46577:SF1">
    <property type="entry name" value="HTH-TYPE TRANSCRIPTIONAL REGULATORY PROTEIN GABR"/>
    <property type="match status" value="1"/>
</dbReference>
<dbReference type="PANTHER" id="PTHR46577">
    <property type="entry name" value="HTH-TYPE TRANSCRIPTIONAL REGULATORY PROTEIN GABR"/>
    <property type="match status" value="1"/>
</dbReference>
<evidence type="ECO:0000259" key="6">
    <source>
        <dbReference type="PROSITE" id="PS50949"/>
    </source>
</evidence>
<keyword evidence="4" id="KW-0238">DNA-binding</keyword>
<dbReference type="SUPFAM" id="SSF46785">
    <property type="entry name" value="Winged helix' DNA-binding domain"/>
    <property type="match status" value="1"/>
</dbReference>
<dbReference type="EMBL" id="CP036498">
    <property type="protein sequence ID" value="QUS42406.1"/>
    <property type="molecule type" value="Genomic_DNA"/>
</dbReference>
<dbReference type="InterPro" id="IPR004839">
    <property type="entry name" value="Aminotransferase_I/II_large"/>
</dbReference>
<protein>
    <submittedName>
        <fullName evidence="7">PLP-dependent aminotransferase family protein</fullName>
    </submittedName>
</protein>
<dbReference type="SUPFAM" id="SSF53383">
    <property type="entry name" value="PLP-dependent transferases"/>
    <property type="match status" value="1"/>
</dbReference>
<evidence type="ECO:0000256" key="4">
    <source>
        <dbReference type="ARBA" id="ARBA00023125"/>
    </source>
</evidence>
<proteinExistence type="inferred from homology"/>
<dbReference type="InterPro" id="IPR036390">
    <property type="entry name" value="WH_DNA-bd_sf"/>
</dbReference>
<evidence type="ECO:0000256" key="2">
    <source>
        <dbReference type="ARBA" id="ARBA00022898"/>
    </source>
</evidence>
<keyword evidence="8" id="KW-1185">Reference proteome</keyword>
<dbReference type="SMART" id="SM00345">
    <property type="entry name" value="HTH_GNTR"/>
    <property type="match status" value="1"/>
</dbReference>
<gene>
    <name evidence="7" type="ORF">RPMA_13785</name>
</gene>
<dbReference type="Gene3D" id="1.10.10.10">
    <property type="entry name" value="Winged helix-like DNA-binding domain superfamily/Winged helix DNA-binding domain"/>
    <property type="match status" value="1"/>
</dbReference>